<dbReference type="SUPFAM" id="SSF101690">
    <property type="entry name" value="PAZ domain"/>
    <property type="match status" value="1"/>
</dbReference>
<name>A0ABD1QD29_9LAMI</name>
<keyword evidence="3" id="KW-0943">RNA-mediated gene silencing</keyword>
<sequence length="1012" mass="113898">MDNGRSNYGRGGAGSGGGRGRGGNYQNQQEGQGGNHSGFTDQPSVQQQRTTRPPFQGNSGGVRGFQPPIQQARSYSPRPLTVRGQNGPVPHKTTPQQERAGPSSGREVWIESEREVWIESGREVWIESGRELWIERPWGSTPPSPSVQPQRAQSSPDSLDIQLLKISEQPASLPSESVENRILPIRRPDRGGTLAVRSIRLLVNHFPIRFNSEESIFHYDVDIEPKNPHGKKRVSKSLLRLIRDKWFSDNIDGFSILQTAYDGEKNIFSAVPLSTGEFKVDLSDDEDFKSSSYNFTIKLVNGLKLSKLKDYLSGNLPYIPRDILQGMDLVMKDNPFRHRISVGRGFYSHEIRAGDDLHCGVAAYRGFQQSLKPTSQGLALCLDYSVLAFRKPLPVIEFLKEHVSGFKDVSDVTRLRQEVTRVLEGLKVRVSHRATKQIYTIARLTSRNAREISFSLVGPEGKQTEQIRLVDYFKDKWGKDILFKDIPCLDLSKNNKPNDVPIEFCVLVEGQRYPKEYLGVQAGSNLRRKSLVRPEERKNTIYQMVHAKDGPCGDVMQNFGIGVDTNMTSAVGRVIGAPELKLGIPNVVKVDNEKCQCNLVGKSLVEGKPVERWALIDFSYGGLQADAFIKNLKLRSRKLGMFMGDPLVRRFTGMDEFSSVSRLDNLLRSVKNESSKRNKGKLQIIICVMSENHRGYKYLKWVSEIQIGVMTQCCLMVHANKGQDQYLANLCLKINAKLGGSNVELIERLPNFNGEDHVMFIGADVNHPGPGNSSCPSIVAVVGTVNWPAANRYVARICPQDHRKEKIINFGTICLDLVKTYAQLNHVRPNKIVIFRDGVSDGQFGMVLEEELHDLKEAICDDHYKPKVTVVVAQKRHRTRLFLENEQDGGASGNVPPGTVVDTTIVHPYRFNFYLCSHYGGIGTSRPTHYHVLWDDNFFTSDGIQKLIHHMCFTSARCTKPVSLVPPVYYADMVAFRGRIYQEVAMELQPTSSFDQRFYNLHPELQDAMFFV</sequence>
<dbReference type="Gene3D" id="3.40.50.2300">
    <property type="match status" value="1"/>
</dbReference>
<dbReference type="Gene3D" id="2.170.260.10">
    <property type="entry name" value="paz domain"/>
    <property type="match status" value="1"/>
</dbReference>
<evidence type="ECO:0000256" key="4">
    <source>
        <dbReference type="ARBA" id="ARBA00023274"/>
    </source>
</evidence>
<dbReference type="PANTHER" id="PTHR22891">
    <property type="entry name" value="EUKARYOTIC TRANSLATION INITIATION FACTOR 2C"/>
    <property type="match status" value="1"/>
</dbReference>
<proteinExistence type="inferred from homology"/>
<evidence type="ECO:0000256" key="3">
    <source>
        <dbReference type="ARBA" id="ARBA00023158"/>
    </source>
</evidence>
<evidence type="ECO:0000313" key="9">
    <source>
        <dbReference type="Proteomes" id="UP001604277"/>
    </source>
</evidence>
<dbReference type="AlphaFoldDB" id="A0ABD1QD29"/>
<feature type="compositionally biased region" description="Gly residues" evidence="5">
    <location>
        <begin position="9"/>
        <end position="23"/>
    </location>
</feature>
<dbReference type="InterPro" id="IPR036397">
    <property type="entry name" value="RNaseH_sf"/>
</dbReference>
<feature type="region of interest" description="Disordered" evidence="5">
    <location>
        <begin position="1"/>
        <end position="107"/>
    </location>
</feature>
<evidence type="ECO:0000259" key="7">
    <source>
        <dbReference type="PROSITE" id="PS50822"/>
    </source>
</evidence>
<dbReference type="GO" id="GO:0051607">
    <property type="term" value="P:defense response to virus"/>
    <property type="evidence" value="ECO:0007669"/>
    <property type="project" value="UniProtKB-ARBA"/>
</dbReference>
<dbReference type="SMART" id="SM00950">
    <property type="entry name" value="Piwi"/>
    <property type="match status" value="1"/>
</dbReference>
<feature type="compositionally biased region" description="Polar residues" evidence="5">
    <location>
        <begin position="39"/>
        <end position="57"/>
    </location>
</feature>
<dbReference type="InterPro" id="IPR012337">
    <property type="entry name" value="RNaseH-like_sf"/>
</dbReference>
<comment type="caution">
    <text evidence="8">The sequence shown here is derived from an EMBL/GenBank/DDBJ whole genome shotgun (WGS) entry which is preliminary data.</text>
</comment>
<keyword evidence="2" id="KW-0678">Repressor</keyword>
<dbReference type="Pfam" id="PF08699">
    <property type="entry name" value="ArgoL1"/>
    <property type="match status" value="1"/>
</dbReference>
<dbReference type="CDD" id="cd04657">
    <property type="entry name" value="Piwi_ago-like"/>
    <property type="match status" value="1"/>
</dbReference>
<evidence type="ECO:0000313" key="8">
    <source>
        <dbReference type="EMBL" id="KAL2474125.1"/>
    </source>
</evidence>
<feature type="domain" description="Piwi" evidence="7">
    <location>
        <begin position="684"/>
        <end position="983"/>
    </location>
</feature>
<organism evidence="8 9">
    <name type="scientific">Forsythia ovata</name>
    <dbReference type="NCBI Taxonomy" id="205694"/>
    <lineage>
        <taxon>Eukaryota</taxon>
        <taxon>Viridiplantae</taxon>
        <taxon>Streptophyta</taxon>
        <taxon>Embryophyta</taxon>
        <taxon>Tracheophyta</taxon>
        <taxon>Spermatophyta</taxon>
        <taxon>Magnoliopsida</taxon>
        <taxon>eudicotyledons</taxon>
        <taxon>Gunneridae</taxon>
        <taxon>Pentapetalae</taxon>
        <taxon>asterids</taxon>
        <taxon>lamiids</taxon>
        <taxon>Lamiales</taxon>
        <taxon>Oleaceae</taxon>
        <taxon>Forsythieae</taxon>
        <taxon>Forsythia</taxon>
    </lineage>
</organism>
<dbReference type="GO" id="GO:1990904">
    <property type="term" value="C:ribonucleoprotein complex"/>
    <property type="evidence" value="ECO:0007669"/>
    <property type="project" value="UniProtKB-KW"/>
</dbReference>
<dbReference type="Pfam" id="PF16486">
    <property type="entry name" value="ArgoN"/>
    <property type="match status" value="1"/>
</dbReference>
<dbReference type="InterPro" id="IPR045246">
    <property type="entry name" value="Piwi_ago-like"/>
</dbReference>
<dbReference type="InterPro" id="IPR003100">
    <property type="entry name" value="PAZ_dom"/>
</dbReference>
<gene>
    <name evidence="8" type="ORF">Fot_49861</name>
</gene>
<feature type="compositionally biased region" description="Polar residues" evidence="5">
    <location>
        <begin position="147"/>
        <end position="157"/>
    </location>
</feature>
<feature type="domain" description="PAZ" evidence="6">
    <location>
        <begin position="407"/>
        <end position="509"/>
    </location>
</feature>
<feature type="region of interest" description="Disordered" evidence="5">
    <location>
        <begin position="136"/>
        <end position="157"/>
    </location>
</feature>
<dbReference type="EMBL" id="JBFOLJ010000015">
    <property type="protein sequence ID" value="KAL2474125.1"/>
    <property type="molecule type" value="Genomic_DNA"/>
</dbReference>
<dbReference type="SUPFAM" id="SSF53098">
    <property type="entry name" value="Ribonuclease H-like"/>
    <property type="match status" value="1"/>
</dbReference>
<evidence type="ECO:0000256" key="5">
    <source>
        <dbReference type="SAM" id="MobiDB-lite"/>
    </source>
</evidence>
<evidence type="ECO:0000259" key="6">
    <source>
        <dbReference type="PROSITE" id="PS50821"/>
    </source>
</evidence>
<dbReference type="Gene3D" id="3.30.420.10">
    <property type="entry name" value="Ribonuclease H-like superfamily/Ribonuclease H"/>
    <property type="match status" value="1"/>
</dbReference>
<dbReference type="Pfam" id="PF02170">
    <property type="entry name" value="PAZ"/>
    <property type="match status" value="1"/>
</dbReference>
<dbReference type="SMART" id="SM01163">
    <property type="entry name" value="DUF1785"/>
    <property type="match status" value="1"/>
</dbReference>
<keyword evidence="9" id="KW-1185">Reference proteome</keyword>
<dbReference type="InterPro" id="IPR003165">
    <property type="entry name" value="Piwi"/>
</dbReference>
<dbReference type="GO" id="GO:0031047">
    <property type="term" value="P:regulatory ncRNA-mediated gene silencing"/>
    <property type="evidence" value="ECO:0007669"/>
    <property type="project" value="UniProtKB-KW"/>
</dbReference>
<dbReference type="PROSITE" id="PS50821">
    <property type="entry name" value="PAZ"/>
    <property type="match status" value="1"/>
</dbReference>
<dbReference type="InterPro" id="IPR014811">
    <property type="entry name" value="ArgoL1"/>
</dbReference>
<accession>A0ABD1QD29</accession>
<evidence type="ECO:0000256" key="1">
    <source>
        <dbReference type="ARBA" id="ARBA00008201"/>
    </source>
</evidence>
<dbReference type="Pfam" id="PF02171">
    <property type="entry name" value="Piwi"/>
    <property type="match status" value="1"/>
</dbReference>
<dbReference type="PROSITE" id="PS50822">
    <property type="entry name" value="PIWI"/>
    <property type="match status" value="1"/>
</dbReference>
<keyword evidence="4" id="KW-0687">Ribonucleoprotein</keyword>
<comment type="similarity">
    <text evidence="1">Belongs to the argonaute family. Ago subfamily.</text>
</comment>
<dbReference type="InterPro" id="IPR032474">
    <property type="entry name" value="Argonaute_N"/>
</dbReference>
<dbReference type="Proteomes" id="UP001604277">
    <property type="component" value="Unassembled WGS sequence"/>
</dbReference>
<dbReference type="CDD" id="cd02846">
    <property type="entry name" value="PAZ_argonaute_like"/>
    <property type="match status" value="1"/>
</dbReference>
<reference evidence="9" key="1">
    <citation type="submission" date="2024-07" db="EMBL/GenBank/DDBJ databases">
        <title>Two chromosome-level genome assemblies of Korean endemic species Abeliophyllum distichum and Forsythia ovata (Oleaceae).</title>
        <authorList>
            <person name="Jang H."/>
        </authorList>
    </citation>
    <scope>NUCLEOTIDE SEQUENCE [LARGE SCALE GENOMIC DNA]</scope>
</reference>
<dbReference type="InterPro" id="IPR036085">
    <property type="entry name" value="PAZ_dom_sf"/>
</dbReference>
<protein>
    <submittedName>
        <fullName evidence="8">Protein argonaute 2</fullName>
    </submittedName>
</protein>
<evidence type="ECO:0000256" key="2">
    <source>
        <dbReference type="ARBA" id="ARBA00022491"/>
    </source>
</evidence>